<dbReference type="AlphaFoldDB" id="A0A151WFQ5"/>
<sequence length="113" mass="12670">MAIFSGLSRTGQNVSRDETGRDSETGGDRNRLNRTGRGKQETPRRGATTIDELTLLLAGNFTRSADRDVRTSQNVTTRRLAAHFACWQLLAAQFGIRSRCPVIVRVFARCHHR</sequence>
<accession>A0A151WFQ5</accession>
<feature type="compositionally biased region" description="Basic and acidic residues" evidence="1">
    <location>
        <begin position="15"/>
        <end position="31"/>
    </location>
</feature>
<feature type="region of interest" description="Disordered" evidence="1">
    <location>
        <begin position="1"/>
        <end position="47"/>
    </location>
</feature>
<reference evidence="2 3" key="1">
    <citation type="submission" date="2015-09" db="EMBL/GenBank/DDBJ databases">
        <title>Trachymyrmex zeteki WGS genome.</title>
        <authorList>
            <person name="Nygaard S."/>
            <person name="Hu H."/>
            <person name="Boomsma J."/>
            <person name="Zhang G."/>
        </authorList>
    </citation>
    <scope>NUCLEOTIDE SEQUENCE [LARGE SCALE GENOMIC DNA]</scope>
    <source>
        <strain evidence="2">Tzet28-1</strain>
        <tissue evidence="2">Whole body</tissue>
    </source>
</reference>
<evidence type="ECO:0000313" key="3">
    <source>
        <dbReference type="Proteomes" id="UP000075809"/>
    </source>
</evidence>
<protein>
    <submittedName>
        <fullName evidence="2">Uncharacterized protein</fullName>
    </submittedName>
</protein>
<keyword evidence="3" id="KW-1185">Reference proteome</keyword>
<evidence type="ECO:0000313" key="2">
    <source>
        <dbReference type="EMBL" id="KYQ46625.1"/>
    </source>
</evidence>
<name>A0A151WFQ5_9HYME</name>
<dbReference type="EMBL" id="KQ983211">
    <property type="protein sequence ID" value="KYQ46625.1"/>
    <property type="molecule type" value="Genomic_DNA"/>
</dbReference>
<dbReference type="Proteomes" id="UP000075809">
    <property type="component" value="Unassembled WGS sequence"/>
</dbReference>
<organism evidence="2 3">
    <name type="scientific">Mycetomoellerius zeteki</name>
    <dbReference type="NCBI Taxonomy" id="64791"/>
    <lineage>
        <taxon>Eukaryota</taxon>
        <taxon>Metazoa</taxon>
        <taxon>Ecdysozoa</taxon>
        <taxon>Arthropoda</taxon>
        <taxon>Hexapoda</taxon>
        <taxon>Insecta</taxon>
        <taxon>Pterygota</taxon>
        <taxon>Neoptera</taxon>
        <taxon>Endopterygota</taxon>
        <taxon>Hymenoptera</taxon>
        <taxon>Apocrita</taxon>
        <taxon>Aculeata</taxon>
        <taxon>Formicoidea</taxon>
        <taxon>Formicidae</taxon>
        <taxon>Myrmicinae</taxon>
        <taxon>Mycetomoellerius</taxon>
    </lineage>
</organism>
<evidence type="ECO:0000256" key="1">
    <source>
        <dbReference type="SAM" id="MobiDB-lite"/>
    </source>
</evidence>
<gene>
    <name evidence="2" type="ORF">ALC60_14374</name>
</gene>
<proteinExistence type="predicted"/>